<proteinExistence type="predicted"/>
<reference evidence="1 2" key="1">
    <citation type="submission" date="2019-04" db="EMBL/GenBank/DDBJ databases">
        <title>Vagococcus sp. nov., isolated from faeces of yaks (Bos grunniens).</title>
        <authorList>
            <person name="Ge Y."/>
        </authorList>
    </citation>
    <scope>NUCLEOTIDE SEQUENCE [LARGE SCALE GENOMIC DNA]</scope>
    <source>
        <strain evidence="1 2">MN-17</strain>
    </source>
</reference>
<dbReference type="InterPro" id="IPR050194">
    <property type="entry name" value="Glycosyltransferase_grp1"/>
</dbReference>
<dbReference type="PANTHER" id="PTHR45947:SF3">
    <property type="entry name" value="SULFOQUINOVOSYL TRANSFERASE SQD2"/>
    <property type="match status" value="1"/>
</dbReference>
<dbReference type="GO" id="GO:0016758">
    <property type="term" value="F:hexosyltransferase activity"/>
    <property type="evidence" value="ECO:0007669"/>
    <property type="project" value="TreeGrafter"/>
</dbReference>
<dbReference type="Pfam" id="PF13439">
    <property type="entry name" value="Glyco_transf_4"/>
    <property type="match status" value="1"/>
</dbReference>
<name>A0A4D7CPI0_9ENTE</name>
<keyword evidence="2" id="KW-1185">Reference proteome</keyword>
<dbReference type="EMBL" id="CP039712">
    <property type="protein sequence ID" value="QCI85969.1"/>
    <property type="molecule type" value="Genomic_DNA"/>
</dbReference>
<evidence type="ECO:0000313" key="1">
    <source>
        <dbReference type="EMBL" id="QCI85969.1"/>
    </source>
</evidence>
<dbReference type="FunFam" id="3.40.50.2000:FF:000136">
    <property type="entry name" value="Glycosyl transferase, group 1"/>
    <property type="match status" value="1"/>
</dbReference>
<dbReference type="Pfam" id="PF00534">
    <property type="entry name" value="Glycos_transf_1"/>
    <property type="match status" value="1"/>
</dbReference>
<organism evidence="1 2">
    <name type="scientific">Vagococcus zengguangii</name>
    <dbReference type="NCBI Taxonomy" id="2571750"/>
    <lineage>
        <taxon>Bacteria</taxon>
        <taxon>Bacillati</taxon>
        <taxon>Bacillota</taxon>
        <taxon>Bacilli</taxon>
        <taxon>Lactobacillales</taxon>
        <taxon>Enterococcaceae</taxon>
        <taxon>Vagococcus</taxon>
    </lineage>
</organism>
<protein>
    <submittedName>
        <fullName evidence="1">Glycosyltransferase family 4 protein</fullName>
    </submittedName>
</protein>
<dbReference type="OrthoDB" id="9802525at2"/>
<dbReference type="SUPFAM" id="SSF53756">
    <property type="entry name" value="UDP-Glycosyltransferase/glycogen phosphorylase"/>
    <property type="match status" value="1"/>
</dbReference>
<evidence type="ECO:0000313" key="2">
    <source>
        <dbReference type="Proteomes" id="UP000298615"/>
    </source>
</evidence>
<dbReference type="AlphaFoldDB" id="A0A4D7CPI0"/>
<dbReference type="InterPro" id="IPR028098">
    <property type="entry name" value="Glyco_trans_4-like_N"/>
</dbReference>
<dbReference type="Gene3D" id="3.40.50.2000">
    <property type="entry name" value="Glycogen Phosphorylase B"/>
    <property type="match status" value="2"/>
</dbReference>
<dbReference type="Proteomes" id="UP000298615">
    <property type="component" value="Chromosome"/>
</dbReference>
<gene>
    <name evidence="1" type="ORF">FA707_02885</name>
</gene>
<accession>A0A4D7CPI0</accession>
<dbReference type="InterPro" id="IPR001296">
    <property type="entry name" value="Glyco_trans_1"/>
</dbReference>
<dbReference type="PANTHER" id="PTHR45947">
    <property type="entry name" value="SULFOQUINOVOSYL TRANSFERASE SQD2"/>
    <property type="match status" value="1"/>
</dbReference>
<dbReference type="CDD" id="cd03817">
    <property type="entry name" value="GT4_UGDG-like"/>
    <property type="match status" value="1"/>
</dbReference>
<dbReference type="RefSeq" id="WP_136952807.1">
    <property type="nucleotide sequence ID" value="NZ_CP039712.1"/>
</dbReference>
<dbReference type="KEGG" id="vao:FA707_02885"/>
<sequence length="413" mass="47177">MKVGIFTDTYFPQISGVSTSVKTLKGELEQLGHEVIIFTTTDPHAIDDEPDIVRLPSIPFISFKDRRMVIRGLIHAYEVAKDYQLELVHTQTEFGVGLLGKFVARKLNIPIIHTYHTMYEDYLHYIAKGIIVRPQHVRIMTRKFCHHLDGVVCPSQRVENKLHEYDINLPMRIIPTGIDLKQFSSNSLDCVSFRQQLGIAEDKTILLSLSRLSYEKNIQAIIHGMPEIVAANKTNHLVVAGDGPYREELEQLVDELQLDDAVSFVGEVDNSMVNQYYQLADYFVSLSTSESQGLTYIEALAAKTPIIAKENDYLKRLVTNEAMGLLLPNEESFAKCFIDYQAKEVNHAPKYFEEQLNVISSTTFGKRVETFYQEIVRLDQSSKLTQDVEEGVAFKPKQLVNKTLKIIRRTKRF</sequence>
<keyword evidence="1" id="KW-0808">Transferase</keyword>